<dbReference type="PANTHER" id="PTHR43628:SF1">
    <property type="entry name" value="CHITIN SYNTHASE REGULATORY FACTOR 2-RELATED"/>
    <property type="match status" value="1"/>
</dbReference>
<dbReference type="Proteomes" id="UP000265703">
    <property type="component" value="Unassembled WGS sequence"/>
</dbReference>
<dbReference type="SUPFAM" id="SSF81901">
    <property type="entry name" value="HCP-like"/>
    <property type="match status" value="1"/>
</dbReference>
<comment type="caution">
    <text evidence="2">The sequence shown here is derived from an EMBL/GenBank/DDBJ whole genome shotgun (WGS) entry which is preliminary data.</text>
</comment>
<dbReference type="GO" id="GO:0032153">
    <property type="term" value="C:cell division site"/>
    <property type="evidence" value="ECO:0007669"/>
    <property type="project" value="TreeGrafter"/>
</dbReference>
<dbReference type="Pfam" id="PF08238">
    <property type="entry name" value="Sel1"/>
    <property type="match status" value="4"/>
</dbReference>
<sequence>MNLQRPSQDASPSPSSEHYQDLYIPPGHRNQQQQQQHHHYSSKNQSKIEAAPILDNKNFQPDPISIEDYISQAIKYHEDDQLEKSTEYLKIAAEKGSAVGKVLYGIALRHGWGCKVNEALAFSYLNQAAESAMSILNGINKSVSMSSFRGEIILAIYELGVCFRHGWGVLKSKATAAHYFEIAANMGDPDAQNDIAYCYYKGEGVKKDMKKSAKYYRMADAQGHGTMGNSWIFKEKYNSDKK</sequence>
<evidence type="ECO:0000313" key="3">
    <source>
        <dbReference type="Proteomes" id="UP000265703"/>
    </source>
</evidence>
<dbReference type="InterPro" id="IPR006597">
    <property type="entry name" value="Sel1-like"/>
</dbReference>
<dbReference type="InterPro" id="IPR011990">
    <property type="entry name" value="TPR-like_helical_dom_sf"/>
</dbReference>
<feature type="compositionally biased region" description="Polar residues" evidence="1">
    <location>
        <begin position="1"/>
        <end position="17"/>
    </location>
</feature>
<evidence type="ECO:0000256" key="1">
    <source>
        <dbReference type="SAM" id="MobiDB-lite"/>
    </source>
</evidence>
<dbReference type="PANTHER" id="PTHR43628">
    <property type="entry name" value="ACTIVATOR OF C KINASE PROTEIN 1-RELATED"/>
    <property type="match status" value="1"/>
</dbReference>
<proteinExistence type="predicted"/>
<organism evidence="2 3">
    <name type="scientific">Glomus cerebriforme</name>
    <dbReference type="NCBI Taxonomy" id="658196"/>
    <lineage>
        <taxon>Eukaryota</taxon>
        <taxon>Fungi</taxon>
        <taxon>Fungi incertae sedis</taxon>
        <taxon>Mucoromycota</taxon>
        <taxon>Glomeromycotina</taxon>
        <taxon>Glomeromycetes</taxon>
        <taxon>Glomerales</taxon>
        <taxon>Glomeraceae</taxon>
        <taxon>Glomus</taxon>
    </lineage>
</organism>
<dbReference type="InterPro" id="IPR052945">
    <property type="entry name" value="Mitotic_Regulator"/>
</dbReference>
<reference evidence="2 3" key="1">
    <citation type="submission" date="2018-06" db="EMBL/GenBank/DDBJ databases">
        <title>Comparative genomics reveals the genomic features of Rhizophagus irregularis, R. cerebriforme, R. diaphanum and Gigaspora rosea, and their symbiotic lifestyle signature.</title>
        <authorList>
            <person name="Morin E."/>
            <person name="San Clemente H."/>
            <person name="Chen E.C.H."/>
            <person name="De La Providencia I."/>
            <person name="Hainaut M."/>
            <person name="Kuo A."/>
            <person name="Kohler A."/>
            <person name="Murat C."/>
            <person name="Tang N."/>
            <person name="Roy S."/>
            <person name="Loubradou J."/>
            <person name="Henrissat B."/>
            <person name="Grigoriev I.V."/>
            <person name="Corradi N."/>
            <person name="Roux C."/>
            <person name="Martin F.M."/>
        </authorList>
    </citation>
    <scope>NUCLEOTIDE SEQUENCE [LARGE SCALE GENOMIC DNA]</scope>
    <source>
        <strain evidence="2 3">DAOM 227022</strain>
    </source>
</reference>
<dbReference type="AlphaFoldDB" id="A0A397TL34"/>
<name>A0A397TL34_9GLOM</name>
<dbReference type="EMBL" id="QKYT01000059">
    <property type="protein sequence ID" value="RIA95544.1"/>
    <property type="molecule type" value="Genomic_DNA"/>
</dbReference>
<dbReference type="SMART" id="SM00671">
    <property type="entry name" value="SEL1"/>
    <property type="match status" value="3"/>
</dbReference>
<evidence type="ECO:0008006" key="4">
    <source>
        <dbReference type="Google" id="ProtNLM"/>
    </source>
</evidence>
<dbReference type="Gene3D" id="1.25.40.10">
    <property type="entry name" value="Tetratricopeptide repeat domain"/>
    <property type="match status" value="1"/>
</dbReference>
<gene>
    <name evidence="2" type="ORF">C1645_688823</name>
</gene>
<dbReference type="STRING" id="658196.A0A397TL34"/>
<accession>A0A397TL34</accession>
<dbReference type="OrthoDB" id="2148946at2759"/>
<feature type="region of interest" description="Disordered" evidence="1">
    <location>
        <begin position="1"/>
        <end position="45"/>
    </location>
</feature>
<keyword evidence="3" id="KW-1185">Reference proteome</keyword>
<protein>
    <recommendedName>
        <fullName evidence="4">HCP-like protein</fullName>
    </recommendedName>
</protein>
<dbReference type="GO" id="GO:0010972">
    <property type="term" value="P:negative regulation of G2/M transition of mitotic cell cycle"/>
    <property type="evidence" value="ECO:0007669"/>
    <property type="project" value="TreeGrafter"/>
</dbReference>
<evidence type="ECO:0000313" key="2">
    <source>
        <dbReference type="EMBL" id="RIA95544.1"/>
    </source>
</evidence>